<reference evidence="4 5" key="1">
    <citation type="journal article" date="2010" name="Stand. Genomic Sci.">
        <title>Complete genome sequence of Spirochaeta smaragdinae type strain (SEBR 4228).</title>
        <authorList>
            <person name="Mavromatis K."/>
            <person name="Yasawong M."/>
            <person name="Chertkov O."/>
            <person name="Lapidus A."/>
            <person name="Lucas S."/>
            <person name="Nolan M."/>
            <person name="Del Rio T.G."/>
            <person name="Tice H."/>
            <person name="Cheng J.F."/>
            <person name="Pitluck S."/>
            <person name="Liolios K."/>
            <person name="Ivanova N."/>
            <person name="Tapia R."/>
            <person name="Han C."/>
            <person name="Bruce D."/>
            <person name="Goodwin L."/>
            <person name="Pati A."/>
            <person name="Chen A."/>
            <person name="Palaniappan K."/>
            <person name="Land M."/>
            <person name="Hauser L."/>
            <person name="Chang Y.J."/>
            <person name="Jeffries C.D."/>
            <person name="Detter J.C."/>
            <person name="Rohde M."/>
            <person name="Brambilla E."/>
            <person name="Spring S."/>
            <person name="Goker M."/>
            <person name="Sikorski J."/>
            <person name="Woyke T."/>
            <person name="Bristow J."/>
            <person name="Eisen J.A."/>
            <person name="Markowitz V."/>
            <person name="Hugenholtz P."/>
            <person name="Klenk H.P."/>
            <person name="Kyrpides N.C."/>
        </authorList>
    </citation>
    <scope>NUCLEOTIDE SEQUENCE [LARGE SCALE GENOMIC DNA]</scope>
    <source>
        <strain evidence="5">DSM 11293 / JCM 15392 / SEBR 4228</strain>
    </source>
</reference>
<dbReference type="eggNOG" id="COG3225">
    <property type="taxonomic scope" value="Bacteria"/>
</dbReference>
<dbReference type="InterPro" id="IPR055396">
    <property type="entry name" value="DUF7088"/>
</dbReference>
<dbReference type="Proteomes" id="UP000002318">
    <property type="component" value="Chromosome"/>
</dbReference>
<dbReference type="STRING" id="573413.Spirs_0359"/>
<keyword evidence="1" id="KW-1133">Transmembrane helix</keyword>
<dbReference type="InterPro" id="IPR019196">
    <property type="entry name" value="ABC_transp_unknown"/>
</dbReference>
<accession>E1RAY5</accession>
<proteinExistence type="predicted"/>
<dbReference type="Pfam" id="PF09822">
    <property type="entry name" value="ABC_transp_aux"/>
    <property type="match status" value="1"/>
</dbReference>
<feature type="domain" description="DUF7088" evidence="3">
    <location>
        <begin position="48"/>
        <end position="148"/>
    </location>
</feature>
<dbReference type="Pfam" id="PF23357">
    <property type="entry name" value="DUF7088"/>
    <property type="match status" value="1"/>
</dbReference>
<evidence type="ECO:0000256" key="1">
    <source>
        <dbReference type="SAM" id="Phobius"/>
    </source>
</evidence>
<evidence type="ECO:0000313" key="4">
    <source>
        <dbReference type="EMBL" id="ADK79515.1"/>
    </source>
</evidence>
<keyword evidence="1" id="KW-0812">Transmembrane</keyword>
<evidence type="ECO:0000313" key="5">
    <source>
        <dbReference type="Proteomes" id="UP000002318"/>
    </source>
</evidence>
<evidence type="ECO:0000259" key="2">
    <source>
        <dbReference type="Pfam" id="PF09822"/>
    </source>
</evidence>
<feature type="domain" description="ABC-type uncharacterised transport system" evidence="2">
    <location>
        <begin position="324"/>
        <end position="598"/>
    </location>
</feature>
<feature type="transmembrane region" description="Helical" evidence="1">
    <location>
        <begin position="21"/>
        <end position="40"/>
    </location>
</feature>
<feature type="transmembrane region" description="Helical" evidence="1">
    <location>
        <begin position="654"/>
        <end position="675"/>
    </location>
</feature>
<sequence length="696" mass="76892">MKFKERLQHAKQWLLGDASDLFFYLLIIVLANIAASQLYIRSDLTKGDVYSLSPISKELVQGIDAPLTIKVFFSHDLPAPYNSVERYLKDILEEYDRVGGKDFTVGYYDMDDAESKSSASDYGIAPVQIQEIKSDQFQSRSAYLGLAVIYGDSIEVIDQITNSSGLEYRLTTTMQKMVAAVDALHGITGKPLLTLYLSKSLGAFGIKGFDDLEQNVRDAVKQLPPSIRDRIDFRVEDPDAGDIKELSDRYGIQTIRWRASTDQNGKQLPAGNGALDLLLSYGDKSRLIPIGLSQRLFSGYAISGVDNLATRIEETMRALLSNNPAVAYLTGHGELSLADQQQGAAPLQQLLSDMYELKEVKTGEDGNLTIPDNVSTLIINGPKTEISENERYTIDQFLLRGGNLVLFLDPYQVNQPTAYGQPPSYTPIETGLEEQLSAYGIDYKRGYVLDDEAYSQRDPQYGDIKIYWAPLLSGKSLSKESTITQNLGEMITLQSGTFIIPNETENSDDITTKVILSSSQKSWLMDKNIMLNPMGMVPPGDEKLQSYPLAVSLEGSFSSAFPAPPKEETTEEEKQALDTASQIKTSIAKGRIAVAATSLLTTPQLLDPSSSNSNAAFVHNLVDWSTGNDQVIPMRTKGLGRHKLLPTSPEVRNVIKGIAMGLIPLLVIFAGLFVWRLQRSRRRAIEERFSGGEHHA</sequence>
<dbReference type="HOGENOM" id="CLU_399506_0_0_12"/>
<organism evidence="4 5">
    <name type="scientific">Sediminispirochaeta smaragdinae (strain DSM 11293 / JCM 15392 / SEBR 4228)</name>
    <name type="common">Spirochaeta smaragdinae</name>
    <dbReference type="NCBI Taxonomy" id="573413"/>
    <lineage>
        <taxon>Bacteria</taxon>
        <taxon>Pseudomonadati</taxon>
        <taxon>Spirochaetota</taxon>
        <taxon>Spirochaetia</taxon>
        <taxon>Spirochaetales</taxon>
        <taxon>Spirochaetaceae</taxon>
        <taxon>Sediminispirochaeta</taxon>
    </lineage>
</organism>
<name>E1RAY5_SEDSS</name>
<dbReference type="AlphaFoldDB" id="E1RAY5"/>
<protein>
    <submittedName>
        <fullName evidence="4">ABC-type uncharacterized transport system</fullName>
    </submittedName>
</protein>
<gene>
    <name evidence="4" type="ordered locus">Spirs_0359</name>
</gene>
<evidence type="ECO:0000259" key="3">
    <source>
        <dbReference type="Pfam" id="PF23357"/>
    </source>
</evidence>
<dbReference type="KEGG" id="ssm:Spirs_0359"/>
<keyword evidence="1" id="KW-0472">Membrane</keyword>
<keyword evidence="5" id="KW-1185">Reference proteome</keyword>
<dbReference type="EMBL" id="CP002116">
    <property type="protein sequence ID" value="ADK79515.1"/>
    <property type="molecule type" value="Genomic_DNA"/>
</dbReference>